<comment type="caution">
    <text evidence="7">The sequence shown here is derived from an EMBL/GenBank/DDBJ whole genome shotgun (WGS) entry which is preliminary data.</text>
</comment>
<proteinExistence type="inferred from homology"/>
<dbReference type="Pfam" id="PF00560">
    <property type="entry name" value="LRR_1"/>
    <property type="match status" value="4"/>
</dbReference>
<evidence type="ECO:0000256" key="6">
    <source>
        <dbReference type="SAM" id="MobiDB-lite"/>
    </source>
</evidence>
<dbReference type="Gene3D" id="3.80.10.10">
    <property type="entry name" value="Ribonuclease Inhibitor"/>
    <property type="match status" value="2"/>
</dbReference>
<evidence type="ECO:0000313" key="8">
    <source>
        <dbReference type="Proteomes" id="UP000886520"/>
    </source>
</evidence>
<evidence type="ECO:0000256" key="3">
    <source>
        <dbReference type="ARBA" id="ARBA00022729"/>
    </source>
</evidence>
<dbReference type="PANTHER" id="PTHR48062:SF21">
    <property type="entry name" value="RECEPTOR-LIKE PROTEIN 12"/>
    <property type="match status" value="1"/>
</dbReference>
<dbReference type="InterPro" id="IPR032675">
    <property type="entry name" value="LRR_dom_sf"/>
</dbReference>
<dbReference type="InterPro" id="IPR051502">
    <property type="entry name" value="RLP_Defense_Trigger"/>
</dbReference>
<name>A0A9D4UJL8_ADICA</name>
<evidence type="ECO:0000256" key="1">
    <source>
        <dbReference type="ARBA" id="ARBA00009592"/>
    </source>
</evidence>
<keyword evidence="4" id="KW-0677">Repeat</keyword>
<keyword evidence="5" id="KW-0325">Glycoprotein</keyword>
<evidence type="ECO:0000256" key="4">
    <source>
        <dbReference type="ARBA" id="ARBA00022737"/>
    </source>
</evidence>
<feature type="region of interest" description="Disordered" evidence="6">
    <location>
        <begin position="266"/>
        <end position="300"/>
    </location>
</feature>
<dbReference type="SUPFAM" id="SSF52058">
    <property type="entry name" value="L domain-like"/>
    <property type="match status" value="1"/>
</dbReference>
<protein>
    <submittedName>
        <fullName evidence="7">Uncharacterized protein</fullName>
    </submittedName>
</protein>
<evidence type="ECO:0000313" key="7">
    <source>
        <dbReference type="EMBL" id="KAI5068611.1"/>
    </source>
</evidence>
<reference evidence="7" key="1">
    <citation type="submission" date="2021-01" db="EMBL/GenBank/DDBJ databases">
        <title>Adiantum capillus-veneris genome.</title>
        <authorList>
            <person name="Fang Y."/>
            <person name="Liao Q."/>
        </authorList>
    </citation>
    <scope>NUCLEOTIDE SEQUENCE</scope>
    <source>
        <strain evidence="7">H3</strain>
        <tissue evidence="7">Leaf</tissue>
    </source>
</reference>
<keyword evidence="2" id="KW-0433">Leucine-rich repeat</keyword>
<accession>A0A9D4UJL8</accession>
<sequence>MNQLKGGILEELGALTSLTSLYLHHNNFMGAIPRNLSNCTSLIIIELGLNELLGSIPTELGELAQLQRLRLWKNNLNGIIPESLGSCKELVILELAYNQLSGNIPWDTLFNCSLLCKLDMSYNQLVGRLSSKLGRLLYLQHLHMEYNLLQGPILDLVLGLSNLQTMDLSFNHLNGTLPKNLANVFGNVVSLKVSHNLLSGNFPPWFGQLMMVEEIDLSHNRFVGTIPENLCDSVSLKYLNLCPTQTCSESDNAVWQKNAETNRLQRVSGDEGAQIHSPINKRRGSSGLGASNSTSSLDNRTQVVQEVAENASLYDEPGSRVHKQAVQLARSCLHLKERALKQPDCLVGTIENLVPGITKVDATAIAACFLSKPESCDASSLDTSGGVRWISQSFVDRLRL</sequence>
<dbReference type="SMART" id="SM00369">
    <property type="entry name" value="LRR_TYP"/>
    <property type="match status" value="4"/>
</dbReference>
<keyword evidence="8" id="KW-1185">Reference proteome</keyword>
<dbReference type="EMBL" id="JABFUD020000016">
    <property type="protein sequence ID" value="KAI5068611.1"/>
    <property type="molecule type" value="Genomic_DNA"/>
</dbReference>
<dbReference type="InterPro" id="IPR001611">
    <property type="entry name" value="Leu-rich_rpt"/>
</dbReference>
<evidence type="ECO:0000256" key="2">
    <source>
        <dbReference type="ARBA" id="ARBA00022614"/>
    </source>
</evidence>
<dbReference type="PANTHER" id="PTHR48062">
    <property type="entry name" value="RECEPTOR-LIKE PROTEIN 14"/>
    <property type="match status" value="1"/>
</dbReference>
<dbReference type="AlphaFoldDB" id="A0A9D4UJL8"/>
<organism evidence="7 8">
    <name type="scientific">Adiantum capillus-veneris</name>
    <name type="common">Maidenhair fern</name>
    <dbReference type="NCBI Taxonomy" id="13818"/>
    <lineage>
        <taxon>Eukaryota</taxon>
        <taxon>Viridiplantae</taxon>
        <taxon>Streptophyta</taxon>
        <taxon>Embryophyta</taxon>
        <taxon>Tracheophyta</taxon>
        <taxon>Polypodiopsida</taxon>
        <taxon>Polypodiidae</taxon>
        <taxon>Polypodiales</taxon>
        <taxon>Pteridineae</taxon>
        <taxon>Pteridaceae</taxon>
        <taxon>Vittarioideae</taxon>
        <taxon>Adiantum</taxon>
    </lineage>
</organism>
<dbReference type="InterPro" id="IPR003591">
    <property type="entry name" value="Leu-rich_rpt_typical-subtyp"/>
</dbReference>
<dbReference type="FunFam" id="3.80.10.10:FF:000041">
    <property type="entry name" value="LRR receptor-like serine/threonine-protein kinase ERECTA"/>
    <property type="match status" value="2"/>
</dbReference>
<gene>
    <name evidence="7" type="ORF">GOP47_0016956</name>
</gene>
<evidence type="ECO:0000256" key="5">
    <source>
        <dbReference type="ARBA" id="ARBA00023180"/>
    </source>
</evidence>
<comment type="similarity">
    <text evidence="1">Belongs to the RLP family.</text>
</comment>
<dbReference type="Pfam" id="PF13855">
    <property type="entry name" value="LRR_8"/>
    <property type="match status" value="1"/>
</dbReference>
<dbReference type="Proteomes" id="UP000886520">
    <property type="component" value="Chromosome 16"/>
</dbReference>
<dbReference type="OrthoDB" id="676979at2759"/>
<keyword evidence="3" id="KW-0732">Signal</keyword>